<dbReference type="NCBIfam" id="TIGR02436">
    <property type="entry name" value="four helix bundle protein"/>
    <property type="match status" value="1"/>
</dbReference>
<dbReference type="AlphaFoldDB" id="A0AAP1BVL9"/>
<dbReference type="EMBL" id="LNOI01000001">
    <property type="protein sequence ID" value="KUY20298.1"/>
    <property type="molecule type" value="Genomic_DNA"/>
</dbReference>
<sequence length="118" mass="13751">MKEFDLKKRTQQYAIDMLFFLEILPQKYPYTAFTNQLTRASLSVGANYRATQRAKSNADFINKLKIVEEEADECLYFLEVLNSFNSNYSDKISILHQEGEEILKIIVTIINKSRSNTK</sequence>
<evidence type="ECO:0000313" key="1">
    <source>
        <dbReference type="EMBL" id="KUY20298.1"/>
    </source>
</evidence>
<dbReference type="RefSeq" id="WP_059344081.1">
    <property type="nucleotide sequence ID" value="NZ_CP140570.1"/>
</dbReference>
<protein>
    <submittedName>
        <fullName evidence="1">Four helix bundle protein</fullName>
    </submittedName>
</protein>
<comment type="caution">
    <text evidence="1">The sequence shown here is derived from an EMBL/GenBank/DDBJ whole genome shotgun (WGS) entry which is preliminary data.</text>
</comment>
<dbReference type="PIRSF" id="PIRSF035652">
    <property type="entry name" value="CHP02436"/>
    <property type="match status" value="1"/>
</dbReference>
<proteinExistence type="predicted"/>
<dbReference type="Pfam" id="PF05635">
    <property type="entry name" value="23S_rRNA_IVP"/>
    <property type="match status" value="1"/>
</dbReference>
<evidence type="ECO:0000313" key="2">
    <source>
        <dbReference type="Proteomes" id="UP000064412"/>
    </source>
</evidence>
<name>A0AAP1BVL9_ELIMR</name>
<gene>
    <name evidence="1" type="ORF">ATB95_05150</name>
</gene>
<dbReference type="PANTHER" id="PTHR38471:SF2">
    <property type="entry name" value="FOUR HELIX BUNDLE PROTEIN"/>
    <property type="match status" value="1"/>
</dbReference>
<reference evidence="1 2" key="1">
    <citation type="submission" date="2015-11" db="EMBL/GenBank/DDBJ databases">
        <authorList>
            <person name="Nicholson A.C."/>
            <person name="Humrighouse B.W."/>
            <person name="Graziano J."/>
            <person name="Lasker B."/>
            <person name="Whitney A.M."/>
            <person name="Mcquiston J.R."/>
        </authorList>
    </citation>
    <scope>NUCLEOTIDE SEQUENCE [LARGE SCALE GENOMIC DNA]</scope>
    <source>
        <strain evidence="1 2">G4071</strain>
    </source>
</reference>
<organism evidence="1 2">
    <name type="scientific">Elizabethkingia miricola</name>
    <name type="common">Chryseobacterium miricola</name>
    <dbReference type="NCBI Taxonomy" id="172045"/>
    <lineage>
        <taxon>Bacteria</taxon>
        <taxon>Pseudomonadati</taxon>
        <taxon>Bacteroidota</taxon>
        <taxon>Flavobacteriia</taxon>
        <taxon>Flavobacteriales</taxon>
        <taxon>Weeksellaceae</taxon>
        <taxon>Elizabethkingia</taxon>
    </lineage>
</organism>
<accession>A0AAP1BVL9</accession>
<dbReference type="PANTHER" id="PTHR38471">
    <property type="entry name" value="FOUR HELIX BUNDLE PROTEIN"/>
    <property type="match status" value="1"/>
</dbReference>
<dbReference type="SUPFAM" id="SSF158446">
    <property type="entry name" value="IVS-encoded protein-like"/>
    <property type="match status" value="1"/>
</dbReference>
<dbReference type="Gene3D" id="1.20.1440.60">
    <property type="entry name" value="23S rRNA-intervening sequence"/>
    <property type="match status" value="1"/>
</dbReference>
<dbReference type="InterPro" id="IPR036583">
    <property type="entry name" value="23S_rRNA_IVS_sf"/>
</dbReference>
<dbReference type="Proteomes" id="UP000064412">
    <property type="component" value="Unassembled WGS sequence"/>
</dbReference>
<dbReference type="InterPro" id="IPR012657">
    <property type="entry name" value="23S_rRNA-intervening_sequence"/>
</dbReference>